<dbReference type="GO" id="GO:0005737">
    <property type="term" value="C:cytoplasm"/>
    <property type="evidence" value="ECO:0007669"/>
    <property type="project" value="TreeGrafter"/>
</dbReference>
<dbReference type="Gene3D" id="2.30.40.10">
    <property type="entry name" value="Urease, subunit C, domain 1"/>
    <property type="match status" value="1"/>
</dbReference>
<dbReference type="InterPro" id="IPR002195">
    <property type="entry name" value="Dihydroorotase_CS"/>
</dbReference>
<comment type="function">
    <text evidence="2">Catalyzes the reversible cyclization of carbamoyl aspartate to dihydroorotate.</text>
</comment>
<dbReference type="CDD" id="cd01318">
    <property type="entry name" value="DHOase_IIb"/>
    <property type="match status" value="1"/>
</dbReference>
<dbReference type="SUPFAM" id="SSF51556">
    <property type="entry name" value="Metallo-dependent hydrolases"/>
    <property type="match status" value="1"/>
</dbReference>
<name>A0A2N0W9A4_9GAMM</name>
<dbReference type="InterPro" id="IPR011059">
    <property type="entry name" value="Metal-dep_hydrolase_composite"/>
</dbReference>
<evidence type="ECO:0000256" key="4">
    <source>
        <dbReference type="ARBA" id="ARBA00022723"/>
    </source>
</evidence>
<dbReference type="PANTHER" id="PTHR43668">
    <property type="entry name" value="ALLANTOINASE"/>
    <property type="match status" value="1"/>
</dbReference>
<reference evidence="7 8" key="1">
    <citation type="submission" date="2017-12" db="EMBL/GenBank/DDBJ databases">
        <title>Draft Genome sequences of multiple microbial strains isolated from spacecraft associated surfaces.</title>
        <authorList>
            <person name="Seuylemezian A."/>
            <person name="Vaishampayan P."/>
            <person name="Venkateswaran K."/>
        </authorList>
    </citation>
    <scope>NUCLEOTIDE SEQUENCE [LARGE SCALE GENOMIC DNA]</scope>
    <source>
        <strain evidence="7 8">2P01AA</strain>
    </source>
</reference>
<proteinExistence type="inferred from homology"/>
<feature type="domain" description="Amidohydrolase-related" evidence="6">
    <location>
        <begin position="57"/>
        <end position="431"/>
    </location>
</feature>
<protein>
    <submittedName>
        <fullName evidence="7">Dihydroorotase</fullName>
    </submittedName>
</protein>
<evidence type="ECO:0000313" key="8">
    <source>
        <dbReference type="Proteomes" id="UP000233553"/>
    </source>
</evidence>
<comment type="caution">
    <text evidence="7">The sequence shown here is derived from an EMBL/GenBank/DDBJ whole genome shotgun (WGS) entry which is preliminary data.</text>
</comment>
<keyword evidence="5" id="KW-0378">Hydrolase</keyword>
<dbReference type="InterPro" id="IPR050138">
    <property type="entry name" value="DHOase/Allantoinase_Hydrolase"/>
</dbReference>
<dbReference type="InterPro" id="IPR006680">
    <property type="entry name" value="Amidohydro-rel"/>
</dbReference>
<organism evidence="7 8">
    <name type="scientific">Acinetobacter proteolyticus</name>
    <dbReference type="NCBI Taxonomy" id="1776741"/>
    <lineage>
        <taxon>Bacteria</taxon>
        <taxon>Pseudomonadati</taxon>
        <taxon>Pseudomonadota</taxon>
        <taxon>Gammaproteobacteria</taxon>
        <taxon>Moraxellales</taxon>
        <taxon>Moraxellaceae</taxon>
        <taxon>Acinetobacter</taxon>
    </lineage>
</organism>
<comment type="cofactor">
    <cofactor evidence="1">
        <name>Zn(2+)</name>
        <dbReference type="ChEBI" id="CHEBI:29105"/>
    </cofactor>
</comment>
<dbReference type="NCBIfam" id="NF006688">
    <property type="entry name" value="PRK09236.1"/>
    <property type="match status" value="1"/>
</dbReference>
<gene>
    <name evidence="7" type="ORF">CW311_20830</name>
</gene>
<sequence>MNFKQYPNIIIRNANLVNEGRQQIADILIQNGRIEKIATTITGIFNAKTIDAQGAWLIPGMIDAQVHFREPGAPHKGNIASESMAATIGGITSYMDMPNTNPPTLDLESLLQKKQIAARHSRANYAFHFGVSANNLNVIEQLDPKLISGVKVFMGASTGNMLVDDPKTLEHLFANVPTILLTHCESTPLIQKQQALHLQQYGADIPARMHPKIRDKHACFESSRLAVSLAEKYGTQLHVLHISTAKELCLFKNLPLNRKHISAEVCIHHLSFDDSDYETLGHLIKCNPAIKTLQDKQALIAALAQSNRLDIIGTDHAPHTWDEKQQSYLNAPAGLPLVQHALPALMELVADRKLSIETLVRKTSHQVADLFKIKDRGYIREGYWADLVLLRKNHQAIAVKDQKNYMHCNWSPFQDRTFRYQVDTTIVSGQLAWHQQQLFLNCQGQALDIDR</sequence>
<evidence type="ECO:0000256" key="2">
    <source>
        <dbReference type="ARBA" id="ARBA00002368"/>
    </source>
</evidence>
<dbReference type="Proteomes" id="UP000233553">
    <property type="component" value="Unassembled WGS sequence"/>
</dbReference>
<dbReference type="PANTHER" id="PTHR43668:SF4">
    <property type="entry name" value="ALLANTOINASE"/>
    <property type="match status" value="1"/>
</dbReference>
<comment type="similarity">
    <text evidence="3">Belongs to the metallo-dependent hydrolases superfamily. DHOase family. Class I DHOase subfamily.</text>
</comment>
<dbReference type="PROSITE" id="PS00483">
    <property type="entry name" value="DIHYDROOROTASE_2"/>
    <property type="match status" value="1"/>
</dbReference>
<dbReference type="InterPro" id="IPR032466">
    <property type="entry name" value="Metal_Hydrolase"/>
</dbReference>
<dbReference type="SUPFAM" id="SSF51338">
    <property type="entry name" value="Composite domain of metallo-dependent hydrolases"/>
    <property type="match status" value="1"/>
</dbReference>
<keyword evidence="4" id="KW-0479">Metal-binding</keyword>
<evidence type="ECO:0000259" key="6">
    <source>
        <dbReference type="Pfam" id="PF01979"/>
    </source>
</evidence>
<accession>A0A2N0W9A4</accession>
<dbReference type="AlphaFoldDB" id="A0A2N0W9A4"/>
<dbReference type="GO" id="GO:0006145">
    <property type="term" value="P:purine nucleobase catabolic process"/>
    <property type="evidence" value="ECO:0007669"/>
    <property type="project" value="TreeGrafter"/>
</dbReference>
<dbReference type="Gene3D" id="3.20.20.140">
    <property type="entry name" value="Metal-dependent hydrolases"/>
    <property type="match status" value="1"/>
</dbReference>
<evidence type="ECO:0000256" key="1">
    <source>
        <dbReference type="ARBA" id="ARBA00001947"/>
    </source>
</evidence>
<evidence type="ECO:0000313" key="7">
    <source>
        <dbReference type="EMBL" id="PKF31033.1"/>
    </source>
</evidence>
<evidence type="ECO:0000256" key="3">
    <source>
        <dbReference type="ARBA" id="ARBA00010286"/>
    </source>
</evidence>
<dbReference type="RefSeq" id="WP_101237716.1">
    <property type="nucleotide sequence ID" value="NZ_PISJ01000030.1"/>
</dbReference>
<dbReference type="GO" id="GO:0046872">
    <property type="term" value="F:metal ion binding"/>
    <property type="evidence" value="ECO:0007669"/>
    <property type="project" value="UniProtKB-KW"/>
</dbReference>
<evidence type="ECO:0000256" key="5">
    <source>
        <dbReference type="ARBA" id="ARBA00022801"/>
    </source>
</evidence>
<dbReference type="GO" id="GO:0004038">
    <property type="term" value="F:allantoinase activity"/>
    <property type="evidence" value="ECO:0007669"/>
    <property type="project" value="TreeGrafter"/>
</dbReference>
<dbReference type="EMBL" id="PISJ01000030">
    <property type="protein sequence ID" value="PKF31033.1"/>
    <property type="molecule type" value="Genomic_DNA"/>
</dbReference>
<dbReference type="Pfam" id="PF01979">
    <property type="entry name" value="Amidohydro_1"/>
    <property type="match status" value="1"/>
</dbReference>